<proteinExistence type="inferred from homology"/>
<feature type="domain" description="Glycoside hydrolase family 20 catalytic" evidence="6">
    <location>
        <begin position="98"/>
        <end position="252"/>
    </location>
</feature>
<name>A0A9J7IN86_SPOLT</name>
<dbReference type="PANTHER" id="PTHR21040">
    <property type="entry name" value="BCDNA.GH04120"/>
    <property type="match status" value="1"/>
</dbReference>
<dbReference type="KEGG" id="sliu:111351388"/>
<dbReference type="InterPro" id="IPR015883">
    <property type="entry name" value="Glyco_hydro_20_cat"/>
</dbReference>
<dbReference type="Gene3D" id="3.20.20.80">
    <property type="entry name" value="Glycosidases"/>
    <property type="match status" value="1"/>
</dbReference>
<comment type="similarity">
    <text evidence="2">Belongs to the glycosyl hydrolase 20 family.</text>
</comment>
<keyword evidence="5" id="KW-1133">Transmembrane helix</keyword>
<evidence type="ECO:0000256" key="5">
    <source>
        <dbReference type="SAM" id="Phobius"/>
    </source>
</evidence>
<dbReference type="GO" id="GO:0005975">
    <property type="term" value="P:carbohydrate metabolic process"/>
    <property type="evidence" value="ECO:0007669"/>
    <property type="project" value="InterPro"/>
</dbReference>
<dbReference type="RefSeq" id="XP_022819075.1">
    <property type="nucleotide sequence ID" value="XM_022963307.1"/>
</dbReference>
<keyword evidence="5" id="KW-0812">Transmembrane</keyword>
<keyword evidence="7" id="KW-1185">Reference proteome</keyword>
<dbReference type="GO" id="GO:0004563">
    <property type="term" value="F:beta-N-acetylhexosaminidase activity"/>
    <property type="evidence" value="ECO:0007669"/>
    <property type="project" value="UniProtKB-EC"/>
</dbReference>
<keyword evidence="5" id="KW-0472">Membrane</keyword>
<dbReference type="OrthoDB" id="10023921at2759"/>
<accession>A0A9J7IN86</accession>
<evidence type="ECO:0000256" key="3">
    <source>
        <dbReference type="ARBA" id="ARBA00012663"/>
    </source>
</evidence>
<dbReference type="EC" id="3.2.1.52" evidence="3"/>
<feature type="transmembrane region" description="Helical" evidence="5">
    <location>
        <begin position="12"/>
        <end position="28"/>
    </location>
</feature>
<reference evidence="8" key="1">
    <citation type="submission" date="2025-08" db="UniProtKB">
        <authorList>
            <consortium name="RefSeq"/>
        </authorList>
    </citation>
    <scope>IDENTIFICATION</scope>
    <source>
        <strain evidence="8">Ishihara</strain>
        <tissue evidence="8">Whole body</tissue>
    </source>
</reference>
<evidence type="ECO:0000313" key="7">
    <source>
        <dbReference type="Proteomes" id="UP000301870"/>
    </source>
</evidence>
<dbReference type="InterPro" id="IPR038901">
    <property type="entry name" value="HEXDC-like"/>
</dbReference>
<dbReference type="Proteomes" id="UP000301870">
    <property type="component" value="Chromosome 13"/>
</dbReference>
<dbReference type="GeneID" id="111351388"/>
<dbReference type="InterPro" id="IPR017853">
    <property type="entry name" value="GH"/>
</dbReference>
<evidence type="ECO:0000313" key="8">
    <source>
        <dbReference type="RefSeq" id="XP_022819075.1"/>
    </source>
</evidence>
<dbReference type="AlphaFoldDB" id="A0A9J7IN86"/>
<evidence type="ECO:0000259" key="6">
    <source>
        <dbReference type="Pfam" id="PF00728"/>
    </source>
</evidence>
<dbReference type="PANTHER" id="PTHR21040:SF8">
    <property type="entry name" value="BCDNA.GH04120"/>
    <property type="match status" value="1"/>
</dbReference>
<keyword evidence="4" id="KW-0378">Hydrolase</keyword>
<comment type="catalytic activity">
    <reaction evidence="1">
        <text>Hydrolysis of terminal non-reducing N-acetyl-D-hexosamine residues in N-acetyl-beta-D-hexosaminides.</text>
        <dbReference type="EC" id="3.2.1.52"/>
    </reaction>
</comment>
<evidence type="ECO:0000256" key="2">
    <source>
        <dbReference type="ARBA" id="ARBA00006285"/>
    </source>
</evidence>
<protein>
    <recommendedName>
        <fullName evidence="3">beta-N-acetylhexosaminidase</fullName>
        <ecNumber evidence="3">3.2.1.52</ecNumber>
    </recommendedName>
</protein>
<evidence type="ECO:0000256" key="1">
    <source>
        <dbReference type="ARBA" id="ARBA00001231"/>
    </source>
</evidence>
<organism evidence="7 8">
    <name type="scientific">Spodoptera litura</name>
    <name type="common">Asian cotton leafworm</name>
    <dbReference type="NCBI Taxonomy" id="69820"/>
    <lineage>
        <taxon>Eukaryota</taxon>
        <taxon>Metazoa</taxon>
        <taxon>Ecdysozoa</taxon>
        <taxon>Arthropoda</taxon>
        <taxon>Hexapoda</taxon>
        <taxon>Insecta</taxon>
        <taxon>Pterygota</taxon>
        <taxon>Neoptera</taxon>
        <taxon>Endopterygota</taxon>
        <taxon>Lepidoptera</taxon>
        <taxon>Glossata</taxon>
        <taxon>Ditrysia</taxon>
        <taxon>Noctuoidea</taxon>
        <taxon>Noctuidae</taxon>
        <taxon>Amphipyrinae</taxon>
        <taxon>Spodoptera</taxon>
    </lineage>
</organism>
<dbReference type="CDD" id="cd06565">
    <property type="entry name" value="GH20_GcnA-like"/>
    <property type="match status" value="1"/>
</dbReference>
<dbReference type="SUPFAM" id="SSF51445">
    <property type="entry name" value="(Trans)glycosidases"/>
    <property type="match status" value="1"/>
</dbReference>
<evidence type="ECO:0000256" key="4">
    <source>
        <dbReference type="ARBA" id="ARBA00022801"/>
    </source>
</evidence>
<dbReference type="Pfam" id="PF00728">
    <property type="entry name" value="Glyco_hydro_20"/>
    <property type="match status" value="1"/>
</dbReference>
<gene>
    <name evidence="8" type="primary">LOC111351388</name>
</gene>
<sequence>MFKSFRKISITKKFAVVFVIACFIYKLINYNLVYGDANIVKVDIDYVAVHFDLKGSPPFISYLIILLSTLKRYGVNSVLMEYEDMFPYDGKLANLSSEIAYTKPELTEFLVAAKQLNIEVIPLVQTFGHMEFVLKLEEFYRQREVPYNPADICPSQKGSLNLIRDMLTQVITFHNAVHPLKYIHIGCDEVYNINICSNCTKRKLQPHQIYYDHLINVKNIVHDISPKTKVLSWSEIYSQTRINLKHELKSLKHKLNNLEIVDWDYGANTKTARLYRSHEIFNNIWLASAFKGADGIYAKTPDIMKRYLNHIKWMNEVVIYKPPRRGVKIKGIILTGWSRYSHFARQCELLPFSMPSLILNLLVIKLFREGISLAFLNNHTHCQLYDKFLKDDFERVYVSLDDNSECSFQNVVVYKINFPDYKSCLAKLDDIKTDFEVNSWTNVPEFMSTIQDCNNQLARGVLLSDQLRPILSEFYSADVIDNYLNENVNVYDTKVGDEVTELMQKIMVFKSLPRRSFGPLPMIKYGV</sequence>